<reference evidence="3" key="2">
    <citation type="submission" date="2016-12" db="EMBL/GenBank/DDBJ databases">
        <title>Whole genome sequencing of Sphingomonas sp. ABOJV.</title>
        <authorList>
            <person name="Conlan S."/>
            <person name="Thomas P.J."/>
            <person name="Mullikin J."/>
            <person name="Palmore T.N."/>
            <person name="Frank K.M."/>
            <person name="Segre J.A."/>
        </authorList>
    </citation>
    <scope>NUCLEOTIDE SEQUENCE [LARGE SCALE GENOMIC DNA]</scope>
    <source>
        <strain evidence="3">ABOJV</strain>
    </source>
</reference>
<gene>
    <name evidence="1" type="ORF">BRX40_05205</name>
    <name evidence="2" type="ORF">CA257_00805</name>
</gene>
<dbReference type="STRING" id="93064.BRX40_05205"/>
<reference evidence="1" key="1">
    <citation type="submission" date="2016-12" db="EMBL/GenBank/DDBJ databases">
        <title>Whole genome sequencing of Sphingomonas koreensis.</title>
        <authorList>
            <person name="Conlan S."/>
            <person name="Thomas P.J."/>
            <person name="Mullikin J."/>
            <person name="Palmore T.N."/>
            <person name="Frank K.M."/>
            <person name="Segre J.A."/>
        </authorList>
    </citation>
    <scope>NUCLEOTIDE SEQUENCE</scope>
    <source>
        <strain evidence="1">ABOJV</strain>
    </source>
</reference>
<protein>
    <submittedName>
        <fullName evidence="1">Uncharacterized protein</fullName>
    </submittedName>
</protein>
<evidence type="ECO:0000313" key="3">
    <source>
        <dbReference type="Proteomes" id="UP000185161"/>
    </source>
</evidence>
<dbReference type="EMBL" id="CP018820">
    <property type="protein sequence ID" value="APR51913.1"/>
    <property type="molecule type" value="Genomic_DNA"/>
</dbReference>
<dbReference type="Proteomes" id="UP000185161">
    <property type="component" value="Chromosome"/>
</dbReference>
<keyword evidence="3" id="KW-1185">Reference proteome</keyword>
<dbReference type="KEGG" id="skr:BRX40_05205"/>
<name>A0A1L6J7J0_9SPHN</name>
<sequence>MPSFDVAHIREQGQDMLLFPLDHSFEHKTSTEQNALVNELQLRANRAGLAGKAVGVWQCGRQTRFLGPVPWHGFLQSIDMRFVLSNVNRELSW</sequence>
<accession>A0A1L6J7J0</accession>
<reference evidence="2 4" key="3">
    <citation type="submission" date="2018-07" db="EMBL/GenBank/DDBJ databases">
        <title>Genomic and Epidemiologic Investigation of an Indolent Hospital Outbreak.</title>
        <authorList>
            <person name="Johnson R.C."/>
            <person name="Deming C."/>
            <person name="Conlan S."/>
            <person name="Zellmer C.J."/>
            <person name="Michelin A.V."/>
            <person name="Lee-Lin S."/>
            <person name="Thomas P.J."/>
            <person name="Park M."/>
            <person name="Weingarten R.A."/>
            <person name="Less J."/>
            <person name="Dekker J.P."/>
            <person name="Frank K.M."/>
            <person name="Musser K.A."/>
            <person name="Mcquiston J.R."/>
            <person name="Henderson D.K."/>
            <person name="Lau A.F."/>
            <person name="Palmore T.N."/>
            <person name="Segre J.A."/>
        </authorList>
    </citation>
    <scope>NUCLEOTIDE SEQUENCE [LARGE SCALE GENOMIC DNA]</scope>
    <source>
        <strain evidence="2 4">SK-NIH.Env10_0317</strain>
    </source>
</reference>
<evidence type="ECO:0000313" key="2">
    <source>
        <dbReference type="EMBL" id="RSV08054.1"/>
    </source>
</evidence>
<dbReference type="Proteomes" id="UP000286681">
    <property type="component" value="Unassembled WGS sequence"/>
</dbReference>
<evidence type="ECO:0000313" key="1">
    <source>
        <dbReference type="EMBL" id="APR51913.1"/>
    </source>
</evidence>
<dbReference type="AlphaFoldDB" id="A0A1L6J7J0"/>
<organism evidence="1 3">
    <name type="scientific">Sphingomonas koreensis</name>
    <dbReference type="NCBI Taxonomy" id="93064"/>
    <lineage>
        <taxon>Bacteria</taxon>
        <taxon>Pseudomonadati</taxon>
        <taxon>Pseudomonadota</taxon>
        <taxon>Alphaproteobacteria</taxon>
        <taxon>Sphingomonadales</taxon>
        <taxon>Sphingomonadaceae</taxon>
        <taxon>Sphingomonas</taxon>
    </lineage>
</organism>
<dbReference type="EMBL" id="QQWO01000001">
    <property type="protein sequence ID" value="RSV08054.1"/>
    <property type="molecule type" value="Genomic_DNA"/>
</dbReference>
<proteinExistence type="predicted"/>
<evidence type="ECO:0000313" key="4">
    <source>
        <dbReference type="Proteomes" id="UP000286681"/>
    </source>
</evidence>